<comment type="caution">
    <text evidence="2">The sequence shown here is derived from an EMBL/GenBank/DDBJ whole genome shotgun (WGS) entry which is preliminary data.</text>
</comment>
<proteinExistence type="predicted"/>
<dbReference type="Gene3D" id="3.30.70.1520">
    <property type="entry name" value="Heterotetrameric sarcosine oxidase"/>
    <property type="match status" value="1"/>
</dbReference>
<evidence type="ECO:0000313" key="3">
    <source>
        <dbReference type="Proteomes" id="UP001287059"/>
    </source>
</evidence>
<keyword evidence="3" id="KW-1185">Reference proteome</keyword>
<gene>
    <name evidence="2" type="ORF">RFN28_21065</name>
</gene>
<dbReference type="RefSeq" id="WP_320289146.1">
    <property type="nucleotide sequence ID" value="NZ_JAVIIW010000025.1"/>
</dbReference>
<feature type="compositionally biased region" description="Polar residues" evidence="1">
    <location>
        <begin position="1"/>
        <end position="13"/>
    </location>
</feature>
<protein>
    <submittedName>
        <fullName evidence="2">Sarcosine oxidase subunit gamma family protein</fullName>
    </submittedName>
</protein>
<sequence>MADFSWNTQSPLQQALVPGRHGGAGTHMGVTLEEVRGVSLVQVMARRGRTAETIKAAKKLFNVEPPDTPRAVSGRNATLIWSGPDQFIVLSARQTDDQFARLTEAFAGVASLSDQSDGRCLIRIAGSGARQALAKFSSLDLHDSVFPAGAAATTAVDHSAVNFWREPGSVDENAVFNMLVFTSFADSLWHTILDSCLEYGVQASVAHAA</sequence>
<name>A0ABU4Y1T7_9HYPH</name>
<organism evidence="2 3">
    <name type="scientific">Mesorhizobium album</name>
    <dbReference type="NCBI Taxonomy" id="3072314"/>
    <lineage>
        <taxon>Bacteria</taxon>
        <taxon>Pseudomonadati</taxon>
        <taxon>Pseudomonadota</taxon>
        <taxon>Alphaproteobacteria</taxon>
        <taxon>Hyphomicrobiales</taxon>
        <taxon>Phyllobacteriaceae</taxon>
        <taxon>Mesorhizobium</taxon>
    </lineage>
</organism>
<dbReference type="Gene3D" id="3.30.1360.120">
    <property type="entry name" value="Probable tRNA modification gtpase trme, domain 1"/>
    <property type="match status" value="1"/>
</dbReference>
<reference evidence="2 3" key="1">
    <citation type="submission" date="2023-08" db="EMBL/GenBank/DDBJ databases">
        <title>Implementing the SeqCode for naming new Mesorhizobium species isolated from Vachellia karroo root nodules.</title>
        <authorList>
            <person name="Van Lill M."/>
        </authorList>
    </citation>
    <scope>NUCLEOTIDE SEQUENCE [LARGE SCALE GENOMIC DNA]</scope>
    <source>
        <strain evidence="2 3">VK24D</strain>
    </source>
</reference>
<dbReference type="Pfam" id="PF04268">
    <property type="entry name" value="SoxG"/>
    <property type="match status" value="1"/>
</dbReference>
<dbReference type="Proteomes" id="UP001287059">
    <property type="component" value="Unassembled WGS sequence"/>
</dbReference>
<dbReference type="InterPro" id="IPR007375">
    <property type="entry name" value="SoxG"/>
</dbReference>
<feature type="region of interest" description="Disordered" evidence="1">
    <location>
        <begin position="1"/>
        <end position="23"/>
    </location>
</feature>
<evidence type="ECO:0000313" key="2">
    <source>
        <dbReference type="EMBL" id="MDX8480926.1"/>
    </source>
</evidence>
<evidence type="ECO:0000256" key="1">
    <source>
        <dbReference type="SAM" id="MobiDB-lite"/>
    </source>
</evidence>
<accession>A0ABU4Y1T7</accession>
<dbReference type="SUPFAM" id="SSF103025">
    <property type="entry name" value="Folate-binding domain"/>
    <property type="match status" value="1"/>
</dbReference>
<dbReference type="InterPro" id="IPR027266">
    <property type="entry name" value="TrmE/GcvT-like"/>
</dbReference>
<dbReference type="EMBL" id="JAVIIW010000025">
    <property type="protein sequence ID" value="MDX8480926.1"/>
    <property type="molecule type" value="Genomic_DNA"/>
</dbReference>